<dbReference type="AlphaFoldDB" id="A0A644ZBX7"/>
<protein>
    <submittedName>
        <fullName evidence="1">Uncharacterized protein</fullName>
    </submittedName>
</protein>
<evidence type="ECO:0000313" key="1">
    <source>
        <dbReference type="EMBL" id="MPM37778.1"/>
    </source>
</evidence>
<organism evidence="1">
    <name type="scientific">bioreactor metagenome</name>
    <dbReference type="NCBI Taxonomy" id="1076179"/>
    <lineage>
        <taxon>unclassified sequences</taxon>
        <taxon>metagenomes</taxon>
        <taxon>ecological metagenomes</taxon>
    </lineage>
</organism>
<name>A0A644ZBX7_9ZZZZ</name>
<gene>
    <name evidence="1" type="ORF">SDC9_84397</name>
</gene>
<sequence length="85" mass="9274">MLHIVAAPVLLAPHADEAVVRNRARKAELAPGGVVLHIVQRDGGIFHQGFQRHLAEPVREIRVRGVGEIALEHMAHHIGYAVGQL</sequence>
<comment type="caution">
    <text evidence="1">The sequence shown here is derived from an EMBL/GenBank/DDBJ whole genome shotgun (WGS) entry which is preliminary data.</text>
</comment>
<accession>A0A644ZBX7</accession>
<proteinExistence type="predicted"/>
<dbReference type="EMBL" id="VSSQ01008062">
    <property type="protein sequence ID" value="MPM37778.1"/>
    <property type="molecule type" value="Genomic_DNA"/>
</dbReference>
<reference evidence="1" key="1">
    <citation type="submission" date="2019-08" db="EMBL/GenBank/DDBJ databases">
        <authorList>
            <person name="Kucharzyk K."/>
            <person name="Murdoch R.W."/>
            <person name="Higgins S."/>
            <person name="Loffler F."/>
        </authorList>
    </citation>
    <scope>NUCLEOTIDE SEQUENCE</scope>
</reference>